<feature type="non-terminal residue" evidence="1">
    <location>
        <position position="170"/>
    </location>
</feature>
<gene>
    <name evidence="1" type="ORF">OTU49_007539</name>
</gene>
<accession>A0AAW0WV74</accession>
<dbReference type="GO" id="GO:0016887">
    <property type="term" value="F:ATP hydrolysis activity"/>
    <property type="evidence" value="ECO:0007669"/>
    <property type="project" value="InterPro"/>
</dbReference>
<dbReference type="Proteomes" id="UP001445076">
    <property type="component" value="Unassembled WGS sequence"/>
</dbReference>
<sequence>INPAERLLCQRRLVNQRLGLDIAEAMGMDIEGIFSNDDLAESQVEGTTSVNGQGKDTVMNIVKREMKSAGLVLSSRELNRARRKAKLLAKQKSVDVSECAGDDGPERKRIRLASVVNTDQAGSDDEDRMVVDEGPVGLCFGDEGCEWPLENFCDNLATDLFSVAWETRHG</sequence>
<dbReference type="PANTHER" id="PTHR36498">
    <property type="entry name" value="TATA-BINDING PROTEIN-ASSOCIATED FACTOR 172"/>
    <property type="match status" value="1"/>
</dbReference>
<reference evidence="1 2" key="1">
    <citation type="journal article" date="2024" name="BMC Genomics">
        <title>Genome assembly of redclaw crayfish (Cherax quadricarinatus) provides insights into its immune adaptation and hypoxia tolerance.</title>
        <authorList>
            <person name="Liu Z."/>
            <person name="Zheng J."/>
            <person name="Li H."/>
            <person name="Fang K."/>
            <person name="Wang S."/>
            <person name="He J."/>
            <person name="Zhou D."/>
            <person name="Weng S."/>
            <person name="Chi M."/>
            <person name="Gu Z."/>
            <person name="He J."/>
            <person name="Li F."/>
            <person name="Wang M."/>
        </authorList>
    </citation>
    <scope>NUCLEOTIDE SEQUENCE [LARGE SCALE GENOMIC DNA]</scope>
    <source>
        <strain evidence="1">ZL_2023a</strain>
    </source>
</reference>
<dbReference type="GO" id="GO:0003677">
    <property type="term" value="F:DNA binding"/>
    <property type="evidence" value="ECO:0007669"/>
    <property type="project" value="InterPro"/>
</dbReference>
<dbReference type="EMBL" id="JARKIK010000061">
    <property type="protein sequence ID" value="KAK8731311.1"/>
    <property type="molecule type" value="Genomic_DNA"/>
</dbReference>
<dbReference type="PANTHER" id="PTHR36498:SF1">
    <property type="entry name" value="TATA-BINDING PROTEIN-ASSOCIATED FACTOR 172"/>
    <property type="match status" value="1"/>
</dbReference>
<dbReference type="GO" id="GO:0017025">
    <property type="term" value="F:TBP-class protein binding"/>
    <property type="evidence" value="ECO:0007669"/>
    <property type="project" value="InterPro"/>
</dbReference>
<evidence type="ECO:0000313" key="1">
    <source>
        <dbReference type="EMBL" id="KAK8731311.1"/>
    </source>
</evidence>
<dbReference type="AlphaFoldDB" id="A0AAW0WV74"/>
<dbReference type="InterPro" id="IPR044972">
    <property type="entry name" value="Mot1"/>
</dbReference>
<organism evidence="1 2">
    <name type="scientific">Cherax quadricarinatus</name>
    <name type="common">Australian red claw crayfish</name>
    <dbReference type="NCBI Taxonomy" id="27406"/>
    <lineage>
        <taxon>Eukaryota</taxon>
        <taxon>Metazoa</taxon>
        <taxon>Ecdysozoa</taxon>
        <taxon>Arthropoda</taxon>
        <taxon>Crustacea</taxon>
        <taxon>Multicrustacea</taxon>
        <taxon>Malacostraca</taxon>
        <taxon>Eumalacostraca</taxon>
        <taxon>Eucarida</taxon>
        <taxon>Decapoda</taxon>
        <taxon>Pleocyemata</taxon>
        <taxon>Astacidea</taxon>
        <taxon>Parastacoidea</taxon>
        <taxon>Parastacidae</taxon>
        <taxon>Cherax</taxon>
    </lineage>
</organism>
<proteinExistence type="predicted"/>
<comment type="caution">
    <text evidence="1">The sequence shown here is derived from an EMBL/GenBank/DDBJ whole genome shotgun (WGS) entry which is preliminary data.</text>
</comment>
<name>A0AAW0WV74_CHEQU</name>
<feature type="non-terminal residue" evidence="1">
    <location>
        <position position="1"/>
    </location>
</feature>
<evidence type="ECO:0000313" key="2">
    <source>
        <dbReference type="Proteomes" id="UP001445076"/>
    </source>
</evidence>
<protein>
    <submittedName>
        <fullName evidence="1">Uncharacterized protein</fullName>
    </submittedName>
</protein>
<keyword evidence="2" id="KW-1185">Reference proteome</keyword>